<name>A0A428B7R0_STRMT</name>
<keyword evidence="6" id="KW-0472">Membrane</keyword>
<dbReference type="InterPro" id="IPR032300">
    <property type="entry name" value="Antigen_C"/>
</dbReference>
<proteinExistence type="predicted"/>
<keyword evidence="6" id="KW-1133">Transmembrane helix</keyword>
<dbReference type="NCBIfam" id="TIGR01167">
    <property type="entry name" value="LPXTG_anchor"/>
    <property type="match status" value="1"/>
</dbReference>
<evidence type="ECO:0000313" key="9">
    <source>
        <dbReference type="Proteomes" id="UP000278653"/>
    </source>
</evidence>
<evidence type="ECO:0000313" key="8">
    <source>
        <dbReference type="EMBL" id="RSI59209.1"/>
    </source>
</evidence>
<evidence type="ECO:0000256" key="2">
    <source>
        <dbReference type="ARBA" id="ARBA00022525"/>
    </source>
</evidence>
<organism evidence="8 9">
    <name type="scientific">Streptococcus mitis</name>
    <dbReference type="NCBI Taxonomy" id="28037"/>
    <lineage>
        <taxon>Bacteria</taxon>
        <taxon>Bacillati</taxon>
        <taxon>Bacillota</taxon>
        <taxon>Bacilli</taxon>
        <taxon>Lactobacillales</taxon>
        <taxon>Streptococcaceae</taxon>
        <taxon>Streptococcus</taxon>
        <taxon>Streptococcus mitis group</taxon>
    </lineage>
</organism>
<dbReference type="Pfam" id="PF16364">
    <property type="entry name" value="Antigen_C"/>
    <property type="match status" value="1"/>
</dbReference>
<dbReference type="InterPro" id="IPR019931">
    <property type="entry name" value="LPXTG_anchor"/>
</dbReference>
<evidence type="ECO:0000256" key="5">
    <source>
        <dbReference type="SAM" id="MobiDB-lite"/>
    </source>
</evidence>
<evidence type="ECO:0000256" key="6">
    <source>
        <dbReference type="SAM" id="Phobius"/>
    </source>
</evidence>
<evidence type="ECO:0000256" key="3">
    <source>
        <dbReference type="ARBA" id="ARBA00022729"/>
    </source>
</evidence>
<keyword evidence="4" id="KW-0572">Peptidoglycan-anchor</keyword>
<keyword evidence="1" id="KW-0134">Cell wall</keyword>
<keyword evidence="3" id="KW-0732">Signal</keyword>
<feature type="transmembrane region" description="Helical" evidence="6">
    <location>
        <begin position="175"/>
        <end position="194"/>
    </location>
</feature>
<protein>
    <submittedName>
        <fullName evidence="8">Cell surface antigen I/II</fullName>
    </submittedName>
</protein>
<feature type="compositionally biased region" description="Basic and acidic residues" evidence="5">
    <location>
        <begin position="156"/>
        <end position="166"/>
    </location>
</feature>
<dbReference type="PROSITE" id="PS50847">
    <property type="entry name" value="GRAM_POS_ANCHORING"/>
    <property type="match status" value="1"/>
</dbReference>
<reference evidence="8 9" key="1">
    <citation type="submission" date="2018-11" db="EMBL/GenBank/DDBJ databases">
        <title>Species Designations Belie Phenotypic and Genotypic Heterogeneity in Oral Streptococci.</title>
        <authorList>
            <person name="Velsko I."/>
        </authorList>
    </citation>
    <scope>NUCLEOTIDE SEQUENCE [LARGE SCALE GENOMIC DNA]</scope>
    <source>
        <strain evidence="8 9">BCC15</strain>
    </source>
</reference>
<dbReference type="AlphaFoldDB" id="A0A428B7R0"/>
<evidence type="ECO:0000256" key="4">
    <source>
        <dbReference type="ARBA" id="ARBA00023088"/>
    </source>
</evidence>
<accession>A0A428B7R0</accession>
<comment type="caution">
    <text evidence="8">The sequence shown here is derived from an EMBL/GenBank/DDBJ whole genome shotgun (WGS) entry which is preliminary data.</text>
</comment>
<gene>
    <name evidence="8" type="primary">spaP_2</name>
    <name evidence="8" type="ORF">D8865_09995</name>
</gene>
<keyword evidence="2" id="KW-0964">Secreted</keyword>
<evidence type="ECO:0000256" key="1">
    <source>
        <dbReference type="ARBA" id="ARBA00022512"/>
    </source>
</evidence>
<dbReference type="EMBL" id="RJNH01000015">
    <property type="protein sequence ID" value="RSI59209.1"/>
    <property type="molecule type" value="Genomic_DNA"/>
</dbReference>
<keyword evidence="6" id="KW-0812">Transmembrane</keyword>
<dbReference type="Proteomes" id="UP000278653">
    <property type="component" value="Unassembled WGS sequence"/>
</dbReference>
<evidence type="ECO:0000259" key="7">
    <source>
        <dbReference type="PROSITE" id="PS50847"/>
    </source>
</evidence>
<dbReference type="Pfam" id="PF00746">
    <property type="entry name" value="Gram_pos_anchor"/>
    <property type="match status" value="1"/>
</dbReference>
<feature type="domain" description="Gram-positive cocci surface proteins LPxTG" evidence="7">
    <location>
        <begin position="169"/>
        <end position="200"/>
    </location>
</feature>
<feature type="region of interest" description="Disordered" evidence="5">
    <location>
        <begin position="152"/>
        <end position="175"/>
    </location>
</feature>
<sequence>MIPERHHMLNQYDGLDKLDTKHDRYTGNWKGIIKGTEYTAEKALTLPYDVILKDGKVVKAGDKIAKGSAYTFQFEFDQSTNSDFIKKIVKVTWNEKDGKWAYTIDKEFLNSLGVQGTFDADFYIEVQRIASGEIENKFVNIVNGQEMVAKVTTHTPEPKKPEEPKKPSLPNTGTASSMLPVVGMILGLLSLAGLRKSKEN</sequence>
<dbReference type="Gene3D" id="2.60.40.740">
    <property type="match status" value="1"/>
</dbReference>